<sequence>MTVVRLHLYTRQRIMDGISIMRKKLVYKFILIYVLIGVGGFILLSTLGSTLIENRIINYESKNLYNEASNIAADDSLFSTLTTKSAGLKELYRSLSKIAVYQDCQIWLINPQGRIYINTAVPFEDMSSKNLEGFDPVALGSDYYSVGTFFDAFTDDYLTVMVPMAANLDIRGYVAIHRPMSKLKALREDVLGNMHLIALLMLAVILSVFLLLYFSVLRPLRLITNGTRKYIEGDLAYNIPVNSSDEFGELASSLNFMSDELNKSSIYEKQFLANVSHDFRSPLTSIKGFVEAILDGTIPPEMQERYLRIVLGETERLTKLTNGILSLNNMEQKRFQLNLSDFDINAVIRTTAATFEGICRPRQISIKLLLTGEQLFVHADIEKIQQVLYNLIDNAIKFSRDDSTIEINSDVRHDKIFISVEDHGAGIPSASINKIWERFYKTDTSRGKERKGNGLGLAIVKEIINQHNQNITVISTENVGTEFVFSLDAAKENL</sequence>
<evidence type="ECO:0000256" key="13">
    <source>
        <dbReference type="ARBA" id="ARBA00023136"/>
    </source>
</evidence>
<keyword evidence="5" id="KW-0597">Phosphoprotein</keyword>
<dbReference type="GO" id="GO:0005524">
    <property type="term" value="F:ATP binding"/>
    <property type="evidence" value="ECO:0007669"/>
    <property type="project" value="UniProtKB-KW"/>
</dbReference>
<accession>I5ARH8</accession>
<evidence type="ECO:0000256" key="11">
    <source>
        <dbReference type="ARBA" id="ARBA00022989"/>
    </source>
</evidence>
<evidence type="ECO:0000256" key="1">
    <source>
        <dbReference type="ARBA" id="ARBA00000085"/>
    </source>
</evidence>
<keyword evidence="7 14" id="KW-0812">Transmembrane</keyword>
<dbReference type="STRING" id="633697.EubceDRAFT1_0559"/>
<feature type="domain" description="Histidine kinase" evidence="15">
    <location>
        <begin position="274"/>
        <end position="491"/>
    </location>
</feature>
<dbReference type="InterPro" id="IPR036097">
    <property type="entry name" value="HisK_dim/P_sf"/>
</dbReference>
<dbReference type="AlphaFoldDB" id="I5ARH8"/>
<dbReference type="Gene3D" id="6.10.340.10">
    <property type="match status" value="1"/>
</dbReference>
<feature type="domain" description="HAMP" evidence="16">
    <location>
        <begin position="214"/>
        <end position="266"/>
    </location>
</feature>
<evidence type="ECO:0000256" key="10">
    <source>
        <dbReference type="ARBA" id="ARBA00022840"/>
    </source>
</evidence>
<dbReference type="Gene3D" id="3.30.565.10">
    <property type="entry name" value="Histidine kinase-like ATPase, C-terminal domain"/>
    <property type="match status" value="1"/>
</dbReference>
<name>I5ARH8_EUBC6</name>
<dbReference type="InterPro" id="IPR005467">
    <property type="entry name" value="His_kinase_dom"/>
</dbReference>
<dbReference type="EMBL" id="CM001487">
    <property type="protein sequence ID" value="EIM56401.1"/>
    <property type="molecule type" value="Genomic_DNA"/>
</dbReference>
<dbReference type="PANTHER" id="PTHR45528">
    <property type="entry name" value="SENSOR HISTIDINE KINASE CPXA"/>
    <property type="match status" value="1"/>
</dbReference>
<dbReference type="CDD" id="cd00075">
    <property type="entry name" value="HATPase"/>
    <property type="match status" value="1"/>
</dbReference>
<evidence type="ECO:0000256" key="7">
    <source>
        <dbReference type="ARBA" id="ARBA00022692"/>
    </source>
</evidence>
<dbReference type="FunFam" id="1.10.287.130:FF:000001">
    <property type="entry name" value="Two-component sensor histidine kinase"/>
    <property type="match status" value="1"/>
</dbReference>
<dbReference type="SUPFAM" id="SSF158472">
    <property type="entry name" value="HAMP domain-like"/>
    <property type="match status" value="1"/>
</dbReference>
<evidence type="ECO:0000259" key="16">
    <source>
        <dbReference type="PROSITE" id="PS50885"/>
    </source>
</evidence>
<keyword evidence="8" id="KW-0547">Nucleotide-binding</keyword>
<evidence type="ECO:0000256" key="9">
    <source>
        <dbReference type="ARBA" id="ARBA00022777"/>
    </source>
</evidence>
<gene>
    <name evidence="17" type="ORF">EubceDRAFT1_0559</name>
</gene>
<reference evidence="17 18" key="2">
    <citation type="submission" date="2012-02" db="EMBL/GenBank/DDBJ databases">
        <title>Improved High-Quality Draft sequence of Eubacterium cellulosolvens 6.</title>
        <authorList>
            <consortium name="US DOE Joint Genome Institute"/>
            <person name="Lucas S."/>
            <person name="Han J."/>
            <person name="Lapidus A."/>
            <person name="Cheng J.-F."/>
            <person name="Goodwin L."/>
            <person name="Pitluck S."/>
            <person name="Peters L."/>
            <person name="Mikhailova N."/>
            <person name="Gu W."/>
            <person name="Detter J.C."/>
            <person name="Han C."/>
            <person name="Tapia R."/>
            <person name="Land M."/>
            <person name="Hauser L."/>
            <person name="Kyrpides N."/>
            <person name="Ivanova N."/>
            <person name="Pagani I."/>
            <person name="Johnson E."/>
            <person name="Mukhopadhyay B."/>
            <person name="Anderson I."/>
            <person name="Woyke T."/>
        </authorList>
    </citation>
    <scope>NUCLEOTIDE SEQUENCE [LARGE SCALE GENOMIC DNA]</scope>
    <source>
        <strain evidence="17 18">6</strain>
    </source>
</reference>
<dbReference type="GO" id="GO:0000155">
    <property type="term" value="F:phosphorelay sensor kinase activity"/>
    <property type="evidence" value="ECO:0007669"/>
    <property type="project" value="InterPro"/>
</dbReference>
<dbReference type="eggNOG" id="COG5000">
    <property type="taxonomic scope" value="Bacteria"/>
</dbReference>
<keyword evidence="13 14" id="KW-0472">Membrane</keyword>
<proteinExistence type="predicted"/>
<evidence type="ECO:0000256" key="3">
    <source>
        <dbReference type="ARBA" id="ARBA00012438"/>
    </source>
</evidence>
<dbReference type="SMART" id="SM00304">
    <property type="entry name" value="HAMP"/>
    <property type="match status" value="1"/>
</dbReference>
<dbReference type="Pfam" id="PF00512">
    <property type="entry name" value="HisKA"/>
    <property type="match status" value="1"/>
</dbReference>
<dbReference type="Pfam" id="PF02518">
    <property type="entry name" value="HATPase_c"/>
    <property type="match status" value="1"/>
</dbReference>
<evidence type="ECO:0000256" key="4">
    <source>
        <dbReference type="ARBA" id="ARBA00022475"/>
    </source>
</evidence>
<keyword evidence="12" id="KW-0902">Two-component regulatory system</keyword>
<keyword evidence="9 17" id="KW-0418">Kinase</keyword>
<feature type="transmembrane region" description="Helical" evidence="14">
    <location>
        <begin position="30"/>
        <end position="52"/>
    </location>
</feature>
<dbReference type="EC" id="2.7.13.3" evidence="3"/>
<feature type="transmembrane region" description="Helical" evidence="14">
    <location>
        <begin position="190"/>
        <end position="214"/>
    </location>
</feature>
<dbReference type="InterPro" id="IPR003661">
    <property type="entry name" value="HisK_dim/P_dom"/>
</dbReference>
<dbReference type="GO" id="GO:0005886">
    <property type="term" value="C:plasma membrane"/>
    <property type="evidence" value="ECO:0007669"/>
    <property type="project" value="UniProtKB-SubCell"/>
</dbReference>
<dbReference type="SMART" id="SM00388">
    <property type="entry name" value="HisKA"/>
    <property type="match status" value="1"/>
</dbReference>
<organism evidence="17 18">
    <name type="scientific">Eubacterium cellulosolvens (strain ATCC 43171 / JCM 9499 / 6)</name>
    <name type="common">Cillobacterium cellulosolvens</name>
    <dbReference type="NCBI Taxonomy" id="633697"/>
    <lineage>
        <taxon>Bacteria</taxon>
        <taxon>Bacillati</taxon>
        <taxon>Bacillota</taxon>
        <taxon>Clostridia</taxon>
        <taxon>Eubacteriales</taxon>
        <taxon>Eubacteriaceae</taxon>
        <taxon>Eubacterium</taxon>
    </lineage>
</organism>
<keyword evidence="18" id="KW-1185">Reference proteome</keyword>
<reference evidence="17 18" key="1">
    <citation type="submission" date="2010-08" db="EMBL/GenBank/DDBJ databases">
        <authorList>
            <consortium name="US DOE Joint Genome Institute (JGI-PGF)"/>
            <person name="Lucas S."/>
            <person name="Copeland A."/>
            <person name="Lapidus A."/>
            <person name="Cheng J.-F."/>
            <person name="Bruce D."/>
            <person name="Goodwin L."/>
            <person name="Pitluck S."/>
            <person name="Land M.L."/>
            <person name="Hauser L."/>
            <person name="Chang Y.-J."/>
            <person name="Anderson I.J."/>
            <person name="Johnson E."/>
            <person name="Mulhopadhyay B."/>
            <person name="Kyrpides N."/>
            <person name="Woyke T.J."/>
        </authorList>
    </citation>
    <scope>NUCLEOTIDE SEQUENCE [LARGE SCALE GENOMIC DNA]</scope>
    <source>
        <strain evidence="17 18">6</strain>
    </source>
</reference>
<evidence type="ECO:0000313" key="18">
    <source>
        <dbReference type="Proteomes" id="UP000005753"/>
    </source>
</evidence>
<dbReference type="SMART" id="SM00387">
    <property type="entry name" value="HATPase_c"/>
    <property type="match status" value="1"/>
</dbReference>
<dbReference type="SUPFAM" id="SSF47384">
    <property type="entry name" value="Homodimeric domain of signal transducing histidine kinase"/>
    <property type="match status" value="1"/>
</dbReference>
<keyword evidence="11 14" id="KW-1133">Transmembrane helix</keyword>
<evidence type="ECO:0000256" key="5">
    <source>
        <dbReference type="ARBA" id="ARBA00022553"/>
    </source>
</evidence>
<dbReference type="PANTHER" id="PTHR45528:SF1">
    <property type="entry name" value="SENSOR HISTIDINE KINASE CPXA"/>
    <property type="match status" value="1"/>
</dbReference>
<dbReference type="PROSITE" id="PS50109">
    <property type="entry name" value="HIS_KIN"/>
    <property type="match status" value="1"/>
</dbReference>
<evidence type="ECO:0000259" key="15">
    <source>
        <dbReference type="PROSITE" id="PS50109"/>
    </source>
</evidence>
<dbReference type="Gene3D" id="1.10.287.130">
    <property type="match status" value="1"/>
</dbReference>
<dbReference type="InterPro" id="IPR003660">
    <property type="entry name" value="HAMP_dom"/>
</dbReference>
<dbReference type="InterPro" id="IPR050398">
    <property type="entry name" value="HssS/ArlS-like"/>
</dbReference>
<dbReference type="PRINTS" id="PR00344">
    <property type="entry name" value="BCTRLSENSOR"/>
</dbReference>
<comment type="subcellular location">
    <subcellularLocation>
        <location evidence="2">Cell membrane</location>
        <topology evidence="2">Multi-pass membrane protein</topology>
    </subcellularLocation>
</comment>
<dbReference type="Pfam" id="PF00672">
    <property type="entry name" value="HAMP"/>
    <property type="match status" value="1"/>
</dbReference>
<dbReference type="FunFam" id="3.30.565.10:FF:000006">
    <property type="entry name" value="Sensor histidine kinase WalK"/>
    <property type="match status" value="1"/>
</dbReference>
<dbReference type="HOGENOM" id="CLU_000445_89_6_9"/>
<protein>
    <recommendedName>
        <fullName evidence="3">histidine kinase</fullName>
        <ecNumber evidence="3">2.7.13.3</ecNumber>
    </recommendedName>
</protein>
<evidence type="ECO:0000313" key="17">
    <source>
        <dbReference type="EMBL" id="EIM56401.1"/>
    </source>
</evidence>
<keyword evidence="4" id="KW-1003">Cell membrane</keyword>
<comment type="catalytic activity">
    <reaction evidence="1">
        <text>ATP + protein L-histidine = ADP + protein N-phospho-L-histidine.</text>
        <dbReference type="EC" id="2.7.13.3"/>
    </reaction>
</comment>
<evidence type="ECO:0000256" key="12">
    <source>
        <dbReference type="ARBA" id="ARBA00023012"/>
    </source>
</evidence>
<evidence type="ECO:0000256" key="14">
    <source>
        <dbReference type="SAM" id="Phobius"/>
    </source>
</evidence>
<dbReference type="CDD" id="cd00082">
    <property type="entry name" value="HisKA"/>
    <property type="match status" value="1"/>
</dbReference>
<dbReference type="InterPro" id="IPR036890">
    <property type="entry name" value="HATPase_C_sf"/>
</dbReference>
<keyword evidence="6" id="KW-0808">Transferase</keyword>
<dbReference type="PROSITE" id="PS50885">
    <property type="entry name" value="HAMP"/>
    <property type="match status" value="1"/>
</dbReference>
<keyword evidence="10" id="KW-0067">ATP-binding</keyword>
<dbReference type="Proteomes" id="UP000005753">
    <property type="component" value="Chromosome"/>
</dbReference>
<dbReference type="CDD" id="cd06225">
    <property type="entry name" value="HAMP"/>
    <property type="match status" value="1"/>
</dbReference>
<evidence type="ECO:0000256" key="8">
    <source>
        <dbReference type="ARBA" id="ARBA00022741"/>
    </source>
</evidence>
<dbReference type="SUPFAM" id="SSF55874">
    <property type="entry name" value="ATPase domain of HSP90 chaperone/DNA topoisomerase II/histidine kinase"/>
    <property type="match status" value="1"/>
</dbReference>
<dbReference type="eggNOG" id="COG5002">
    <property type="taxonomic scope" value="Bacteria"/>
</dbReference>
<evidence type="ECO:0000256" key="2">
    <source>
        <dbReference type="ARBA" id="ARBA00004651"/>
    </source>
</evidence>
<dbReference type="InterPro" id="IPR003594">
    <property type="entry name" value="HATPase_dom"/>
</dbReference>
<dbReference type="InterPro" id="IPR004358">
    <property type="entry name" value="Sig_transdc_His_kin-like_C"/>
</dbReference>
<evidence type="ECO:0000256" key="6">
    <source>
        <dbReference type="ARBA" id="ARBA00022679"/>
    </source>
</evidence>